<evidence type="ECO:0000313" key="2">
    <source>
        <dbReference type="Proteomes" id="UP000271683"/>
    </source>
</evidence>
<dbReference type="NCBIfam" id="NF041638">
    <property type="entry name" value="QRL_CxxC_CxxC"/>
    <property type="match status" value="1"/>
</dbReference>
<dbReference type="AlphaFoldDB" id="A0A3N1GHU5"/>
<dbReference type="InterPro" id="IPR048142">
    <property type="entry name" value="QRL_CxxC_CxxC"/>
</dbReference>
<proteinExistence type="predicted"/>
<dbReference type="EMBL" id="RJKL01000001">
    <property type="protein sequence ID" value="ROP29785.1"/>
    <property type="molecule type" value="Genomic_DNA"/>
</dbReference>
<reference evidence="1 2" key="1">
    <citation type="submission" date="2018-11" db="EMBL/GenBank/DDBJ databases">
        <title>Sequencing the genomes of 1000 actinobacteria strains.</title>
        <authorList>
            <person name="Klenk H.-P."/>
        </authorList>
    </citation>
    <scope>NUCLEOTIDE SEQUENCE [LARGE SCALE GENOMIC DNA]</scope>
    <source>
        <strain evidence="1 2">DSM 43634</strain>
    </source>
</reference>
<organism evidence="1 2">
    <name type="scientific">Couchioplanes caeruleus</name>
    <dbReference type="NCBI Taxonomy" id="56438"/>
    <lineage>
        <taxon>Bacteria</taxon>
        <taxon>Bacillati</taxon>
        <taxon>Actinomycetota</taxon>
        <taxon>Actinomycetes</taxon>
        <taxon>Micromonosporales</taxon>
        <taxon>Micromonosporaceae</taxon>
        <taxon>Couchioplanes</taxon>
    </lineage>
</organism>
<protein>
    <recommendedName>
        <fullName evidence="3">SprT-like family protein</fullName>
    </recommendedName>
</protein>
<sequence length="415" mass="45032">MTTTEITDLTRTCQPTFTTAGLLTALETAWTAIRTRHPEVPDAVLVVGSGSPAKGSQSMKWGHFASLRWQSGDTQLPEVLVSGEGLQRTPAEVFTTLLHEATHGLADTRGIQDTSRQGRWHNKKFATLAAELGLTARKDDKFGYSPCTLTDTAAAEYAATITTLAAALRAYRHPEPTGNGKQRTNNNNGVSAECECPRKIRLSKTAFEEGGPIVCADCNTAFLPETVDRDTYSHPTFGPACTHGDTPARTYEFGDCHVCGTSGVPVMRPTNPDPRGPLFVCIDGKACEARCDIDSGPEDPMVFYDPTGERYGIPTFPYRFAPDGLATLRQLHTQNLRPGGQSVAAQLMWRRGKRVAYLYRIDLAKPKRTATPAQLAALDKANRAKRICPACGQFKPYQIPRRSGACLDCTPGGPS</sequence>
<dbReference type="Proteomes" id="UP000271683">
    <property type="component" value="Unassembled WGS sequence"/>
</dbReference>
<accession>A0A3N1GHU5</accession>
<comment type="caution">
    <text evidence="1">The sequence shown here is derived from an EMBL/GenBank/DDBJ whole genome shotgun (WGS) entry which is preliminary data.</text>
</comment>
<gene>
    <name evidence="1" type="ORF">EDD30_2600</name>
</gene>
<evidence type="ECO:0008006" key="3">
    <source>
        <dbReference type="Google" id="ProtNLM"/>
    </source>
</evidence>
<name>A0A3N1GHU5_9ACTN</name>
<evidence type="ECO:0000313" key="1">
    <source>
        <dbReference type="EMBL" id="ROP29785.1"/>
    </source>
</evidence>